<reference evidence="3" key="1">
    <citation type="submission" date="2016-10" db="EMBL/GenBank/DDBJ databases">
        <authorList>
            <person name="Varghese N."/>
            <person name="Submissions S."/>
        </authorList>
    </citation>
    <scope>NUCLEOTIDE SEQUENCE [LARGE SCALE GENOMIC DNA]</scope>
    <source>
        <strain evidence="3">DSM 22002</strain>
    </source>
</reference>
<organism evidence="2 3">
    <name type="scientific">Agrococcus jejuensis</name>
    <dbReference type="NCBI Taxonomy" id="399736"/>
    <lineage>
        <taxon>Bacteria</taxon>
        <taxon>Bacillati</taxon>
        <taxon>Actinomycetota</taxon>
        <taxon>Actinomycetes</taxon>
        <taxon>Micrococcales</taxon>
        <taxon>Microbacteriaceae</taxon>
        <taxon>Agrococcus</taxon>
    </lineage>
</organism>
<dbReference type="EMBL" id="LT629695">
    <property type="protein sequence ID" value="SDH92046.1"/>
    <property type="molecule type" value="Genomic_DNA"/>
</dbReference>
<name>A0A1G8GCJ7_9MICO</name>
<sequence length="149" mass="15165">MPRSRRWTELAADEGSVSIEFLTVGMLLTIPLVYLVLAMAQLQAATLATEGAARQAARMVATADSHGEGLAAADAAIAVALADLGLEPTAVDVACGPTPSDCTTRGGTVQVAVEVTVPLPLVPPVLDLDVGLSVPITAQAAQPVSELRP</sequence>
<keyword evidence="1" id="KW-1133">Transmembrane helix</keyword>
<dbReference type="AlphaFoldDB" id="A0A1G8GCJ7"/>
<keyword evidence="1" id="KW-0472">Membrane</keyword>
<feature type="transmembrane region" description="Helical" evidence="1">
    <location>
        <begin position="21"/>
        <end position="40"/>
    </location>
</feature>
<gene>
    <name evidence="2" type="ORF">SAMN04489720_2860</name>
</gene>
<keyword evidence="3" id="KW-1185">Reference proteome</keyword>
<proteinExistence type="predicted"/>
<accession>A0A1G8GCJ7</accession>
<evidence type="ECO:0000313" key="3">
    <source>
        <dbReference type="Proteomes" id="UP000198822"/>
    </source>
</evidence>
<evidence type="ECO:0000313" key="2">
    <source>
        <dbReference type="EMBL" id="SDH92046.1"/>
    </source>
</evidence>
<evidence type="ECO:0008006" key="4">
    <source>
        <dbReference type="Google" id="ProtNLM"/>
    </source>
</evidence>
<keyword evidence="1" id="KW-0812">Transmembrane</keyword>
<dbReference type="OrthoDB" id="5118919at2"/>
<protein>
    <recommendedName>
        <fullName evidence="4">TadE-like protein</fullName>
    </recommendedName>
</protein>
<dbReference type="STRING" id="399736.SAMN04489720_2860"/>
<evidence type="ECO:0000256" key="1">
    <source>
        <dbReference type="SAM" id="Phobius"/>
    </source>
</evidence>
<dbReference type="Proteomes" id="UP000198822">
    <property type="component" value="Chromosome I"/>
</dbReference>
<dbReference type="RefSeq" id="WP_092506075.1">
    <property type="nucleotide sequence ID" value="NZ_LT629695.1"/>
</dbReference>